<evidence type="ECO:0000256" key="1">
    <source>
        <dbReference type="SAM" id="Coils"/>
    </source>
</evidence>
<comment type="caution">
    <text evidence="2">The sequence shown here is derived from an EMBL/GenBank/DDBJ whole genome shotgun (WGS) entry which is preliminary data.</text>
</comment>
<reference evidence="2 3" key="1">
    <citation type="submission" date="2014-02" db="EMBL/GenBank/DDBJ databases">
        <title>Genome sequence of Ureaplasma diversum strain 246.</title>
        <authorList>
            <person name="Sirand-Pugnet P."/>
            <person name="Breton M."/>
            <person name="Dordet-Frisoni E."/>
            <person name="Baranowski E."/>
            <person name="Barre A."/>
            <person name="Couture C."/>
            <person name="Dupuy V."/>
            <person name="Gaurivaud P."/>
            <person name="Jacob D."/>
            <person name="Lemaitre C."/>
            <person name="Manso-Silvan L."/>
            <person name="Nikolski M."/>
            <person name="Nouvel L.-X."/>
            <person name="Poumarat F."/>
            <person name="Tardy F."/>
            <person name="Thebault P."/>
            <person name="Theil S."/>
            <person name="Citti C."/>
            <person name="Thiaucourt F."/>
            <person name="Blanchard A."/>
        </authorList>
    </citation>
    <scope>NUCLEOTIDE SEQUENCE [LARGE SCALE GENOMIC DNA]</scope>
    <source>
        <strain evidence="2 3">NCTC 246</strain>
    </source>
</reference>
<dbReference type="AlphaFoldDB" id="A0A084EZ48"/>
<dbReference type="EMBL" id="JFDP01000048">
    <property type="protein sequence ID" value="KEZ23240.1"/>
    <property type="molecule type" value="Genomic_DNA"/>
</dbReference>
<name>A0A084EZ48_9BACT</name>
<evidence type="ECO:0000313" key="2">
    <source>
        <dbReference type="EMBL" id="KEZ23240.1"/>
    </source>
</evidence>
<protein>
    <submittedName>
        <fullName evidence="2">Uncharacterized protein</fullName>
    </submittedName>
</protein>
<gene>
    <name evidence="2" type="ORF">UDIV_3770</name>
</gene>
<dbReference type="OrthoDB" id="396426at2"/>
<keyword evidence="1" id="KW-0175">Coiled coil</keyword>
<dbReference type="eggNOG" id="ENOG5033Z4R">
    <property type="taxonomic scope" value="Bacteria"/>
</dbReference>
<dbReference type="RefSeq" id="WP_038102673.1">
    <property type="nucleotide sequence ID" value="NZ_JFDP01000048.1"/>
</dbReference>
<keyword evidence="3" id="KW-1185">Reference proteome</keyword>
<proteinExistence type="predicted"/>
<organism evidence="2 3">
    <name type="scientific">Ureaplasma diversum NCTC 246</name>
    <dbReference type="NCBI Taxonomy" id="1188241"/>
    <lineage>
        <taxon>Bacteria</taxon>
        <taxon>Bacillati</taxon>
        <taxon>Mycoplasmatota</taxon>
        <taxon>Mycoplasmoidales</taxon>
        <taxon>Mycoplasmoidaceae</taxon>
        <taxon>Ureaplasma</taxon>
    </lineage>
</organism>
<sequence>MKNDGFYTQILFAKYSITPKYIKGQKRSHDFEFYRSGRFIDYITRENAVYKQSDKPFDRAAINKFLRENNLTPRDYFQNNPPETKGLSGLMRVFDKEANYVDKEQAKKEMAELNDKQIIWEMTINLGQFGKENIFYNKYEWAQSLNSTIPFLLRKKNLKPSQVSGFYAIHKNTDYPHIHLCLYEKAPLRFNKKKEPVYTQKGQFDNKDINYFKHIFQQSFVHRAALEEMYDNQKQLIALKKNAKSMFQPKAYNDIKTNHTLFIQSIDFIRDELKDKKNISYKKLSEEAQKKVKYIFNELVALNDDLNKALKKYRTNLSEFETSKSPDEFFKLKKTQFVEKEEVDLNHYFYNQVVKMCLYKSVNELVKQTKIDKSGINPSARFRRNNNPFVKNKNYKPSSSEYIKQFRLNQDDYYAFIKKKQEALALFNNYIKYPYQLDNQTVYEAPNVPYYMKVNKLK</sequence>
<dbReference type="Proteomes" id="UP000028537">
    <property type="component" value="Unassembled WGS sequence"/>
</dbReference>
<evidence type="ECO:0000313" key="3">
    <source>
        <dbReference type="Proteomes" id="UP000028537"/>
    </source>
</evidence>
<accession>A0A084EZ48</accession>
<feature type="coiled-coil region" evidence="1">
    <location>
        <begin position="296"/>
        <end position="323"/>
    </location>
</feature>